<feature type="signal peptide" evidence="1">
    <location>
        <begin position="1"/>
        <end position="17"/>
    </location>
</feature>
<organism evidence="2">
    <name type="scientific">Ajellomyces dermatitidis (strain ATCC 18188 / CBS 674.68)</name>
    <name type="common">Blastomyces dermatitidis</name>
    <dbReference type="NCBI Taxonomy" id="653446"/>
    <lineage>
        <taxon>Eukaryota</taxon>
        <taxon>Fungi</taxon>
        <taxon>Dikarya</taxon>
        <taxon>Ascomycota</taxon>
        <taxon>Pezizomycotina</taxon>
        <taxon>Eurotiomycetes</taxon>
        <taxon>Eurotiomycetidae</taxon>
        <taxon>Onygenales</taxon>
        <taxon>Ajellomycetaceae</taxon>
        <taxon>Blastomyces</taxon>
    </lineage>
</organism>
<evidence type="ECO:0008006" key="3">
    <source>
        <dbReference type="Google" id="ProtNLM"/>
    </source>
</evidence>
<dbReference type="AlphaFoldDB" id="A0A0J9ER36"/>
<evidence type="ECO:0000313" key="2">
    <source>
        <dbReference type="EMBL" id="KMW68758.1"/>
    </source>
</evidence>
<dbReference type="Proteomes" id="UP000007802">
    <property type="component" value="Unassembled WGS sequence"/>
</dbReference>
<accession>A0A0J9ER36</accession>
<protein>
    <recommendedName>
        <fullName evidence="3">Reverse transcriptase</fullName>
    </recommendedName>
</protein>
<evidence type="ECO:0000256" key="1">
    <source>
        <dbReference type="SAM" id="SignalP"/>
    </source>
</evidence>
<sequence>MKISMLKKALTFKLLQALVSVDKDQTYEGFCTQLRTLNDHLTKLKSIQNSGRRHYISATHTSALKNNNNDADAMDWVDSNVYAQARVSTVRTGFQVPGITPEEDTLLPTADQPMCLHTQEKDQCLLIRRMDQRLSLKRSLSMDEMPFQQAPIQIADNIVTKLRDARDWAEASMATAKQDQEDRTNVHRDPAEQYKIGDLVWLNLKNIRTTRPSCTLDYRHARYKVIEVLDSHNYRLDTSPGIHDVFHTSLLRRTATDPFPSQLTSDWQPPGIIGEDNELEWEIENILDERPRGRS</sequence>
<reference evidence="2" key="1">
    <citation type="submission" date="2010-03" db="EMBL/GenBank/DDBJ databases">
        <title>Annotation of Blastomyces dermatitidis strain ATCC 18188.</title>
        <authorList>
            <consortium name="The Broad Institute Genome Sequencing Platform"/>
            <consortium name="Broad Institute Genome Sequencing Center for Infectious Disease."/>
            <person name="Cuomo C."/>
            <person name="Klein B."/>
            <person name="Sullivan T."/>
            <person name="Heitman J."/>
            <person name="Young S."/>
            <person name="Zeng Q."/>
            <person name="Gargeya S."/>
            <person name="Alvarado L."/>
            <person name="Berlin A.M."/>
            <person name="Chapman S.B."/>
            <person name="Chen Z."/>
            <person name="Freedman E."/>
            <person name="Gellesch M."/>
            <person name="Goldberg J."/>
            <person name="Griggs A."/>
            <person name="Gujja S."/>
            <person name="Heilman E."/>
            <person name="Heiman D."/>
            <person name="Howarth C."/>
            <person name="Mehta T."/>
            <person name="Neiman D."/>
            <person name="Pearson M."/>
            <person name="Roberts A."/>
            <person name="Saif S."/>
            <person name="Shea T."/>
            <person name="Shenoy N."/>
            <person name="Sisk P."/>
            <person name="Stolte C."/>
            <person name="Sykes S."/>
            <person name="White J."/>
            <person name="Yandava C."/>
            <person name="Haas B."/>
            <person name="Nusbaum C."/>
            <person name="Birren B."/>
        </authorList>
    </citation>
    <scope>NUCLEOTIDE SEQUENCE</scope>
    <source>
        <strain evidence="2">ATCC 18188</strain>
    </source>
</reference>
<gene>
    <name evidence="2" type="ORF">BDDG_13015</name>
</gene>
<dbReference type="EMBL" id="GG749507">
    <property type="protein sequence ID" value="KMW68758.1"/>
    <property type="molecule type" value="Genomic_DNA"/>
</dbReference>
<keyword evidence="1" id="KW-0732">Signal</keyword>
<feature type="chain" id="PRO_5005318744" description="Reverse transcriptase" evidence="1">
    <location>
        <begin position="18"/>
        <end position="295"/>
    </location>
</feature>
<name>A0A0J9ER36_AJEDA</name>
<proteinExistence type="predicted"/>
<dbReference type="OrthoDB" id="4177918at2759"/>